<feature type="domain" description="HTH araC/xylS-type" evidence="4">
    <location>
        <begin position="232"/>
        <end position="330"/>
    </location>
</feature>
<evidence type="ECO:0000259" key="4">
    <source>
        <dbReference type="PROSITE" id="PS01124"/>
    </source>
</evidence>
<protein>
    <submittedName>
        <fullName evidence="5">AraC family transcriptional regulator</fullName>
    </submittedName>
</protein>
<dbReference type="Proteomes" id="UP001055658">
    <property type="component" value="Chromosome"/>
</dbReference>
<gene>
    <name evidence="5" type="ORF">MJO52_05655</name>
</gene>
<dbReference type="Gene3D" id="1.10.10.60">
    <property type="entry name" value="Homeodomain-like"/>
    <property type="match status" value="1"/>
</dbReference>
<sequence>MIRRAAKFLVPPSWKLILHDMNIDTALALAYAGLPADLLQRESVTLTPVEYFRFWCGIDQASKDKPLPLLLAEHLTAETFDPPVFASLCSENLNQALLRIQQYKPLIGPMELHLDITDKYTRLNLECYGSDEIIPTALGLSELIFYIRLARLGTRDKIQPLELALPQLPEDQTPYQMFFGCSIKKSDRVRICFSAQDAQKPFLTANAPMWDFFEGKLSQQLKDLGSEATMGERVGSVLMELLPAGESSIEAVSERLMISKRTLQRKLGEENHTFQSVLQEIRVSLADHYLSKSNLHLGEISFMLGFKEPNSFIRAYRGWKGVTPLQYRNSIY</sequence>
<evidence type="ECO:0000313" key="5">
    <source>
        <dbReference type="EMBL" id="USD22617.1"/>
    </source>
</evidence>
<evidence type="ECO:0000256" key="1">
    <source>
        <dbReference type="ARBA" id="ARBA00023015"/>
    </source>
</evidence>
<dbReference type="Pfam" id="PF12625">
    <property type="entry name" value="Arabinose_bd"/>
    <property type="match status" value="1"/>
</dbReference>
<dbReference type="InterPro" id="IPR032687">
    <property type="entry name" value="AraC-type_N"/>
</dbReference>
<keyword evidence="2" id="KW-0238">DNA-binding</keyword>
<dbReference type="Pfam" id="PF12833">
    <property type="entry name" value="HTH_18"/>
    <property type="match status" value="1"/>
</dbReference>
<dbReference type="PROSITE" id="PS01124">
    <property type="entry name" value="HTH_ARAC_FAMILY_2"/>
    <property type="match status" value="1"/>
</dbReference>
<reference evidence="5" key="1">
    <citation type="submission" date="2022-02" db="EMBL/GenBank/DDBJ databases">
        <title>Coral-associated bacteria.</title>
        <authorList>
            <person name="Tang K."/>
            <person name="Wang X."/>
        </authorList>
    </citation>
    <scope>NUCLEOTIDE SEQUENCE</scope>
    <source>
        <strain evidence="5">SCSIO 43006</strain>
    </source>
</reference>
<dbReference type="PANTHER" id="PTHR47894">
    <property type="entry name" value="HTH-TYPE TRANSCRIPTIONAL REGULATOR GADX"/>
    <property type="match status" value="1"/>
</dbReference>
<dbReference type="SUPFAM" id="SSF46689">
    <property type="entry name" value="Homeodomain-like"/>
    <property type="match status" value="1"/>
</dbReference>
<organism evidence="5 6">
    <name type="scientific">Microbulbifer variabilis</name>
    <dbReference type="NCBI Taxonomy" id="266805"/>
    <lineage>
        <taxon>Bacteria</taxon>
        <taxon>Pseudomonadati</taxon>
        <taxon>Pseudomonadota</taxon>
        <taxon>Gammaproteobacteria</taxon>
        <taxon>Cellvibrionales</taxon>
        <taxon>Microbulbiferaceae</taxon>
        <taxon>Microbulbifer</taxon>
    </lineage>
</organism>
<dbReference type="PANTHER" id="PTHR47894:SF1">
    <property type="entry name" value="HTH-TYPE TRANSCRIPTIONAL REGULATOR VQSM"/>
    <property type="match status" value="1"/>
</dbReference>
<evidence type="ECO:0000313" key="6">
    <source>
        <dbReference type="Proteomes" id="UP001055658"/>
    </source>
</evidence>
<accession>A0ABY4VET2</accession>
<dbReference type="EMBL" id="CP092418">
    <property type="protein sequence ID" value="USD22617.1"/>
    <property type="molecule type" value="Genomic_DNA"/>
</dbReference>
<proteinExistence type="predicted"/>
<dbReference type="SMART" id="SM00342">
    <property type="entry name" value="HTH_ARAC"/>
    <property type="match status" value="1"/>
</dbReference>
<keyword evidence="6" id="KW-1185">Reference proteome</keyword>
<keyword evidence="1" id="KW-0805">Transcription regulation</keyword>
<dbReference type="InterPro" id="IPR018060">
    <property type="entry name" value="HTH_AraC"/>
</dbReference>
<evidence type="ECO:0000256" key="3">
    <source>
        <dbReference type="ARBA" id="ARBA00023163"/>
    </source>
</evidence>
<keyword evidence="3" id="KW-0804">Transcription</keyword>
<dbReference type="InterPro" id="IPR009057">
    <property type="entry name" value="Homeodomain-like_sf"/>
</dbReference>
<evidence type="ECO:0000256" key="2">
    <source>
        <dbReference type="ARBA" id="ARBA00023125"/>
    </source>
</evidence>
<dbReference type="RefSeq" id="WP_252084973.1">
    <property type="nucleotide sequence ID" value="NZ_CP092418.1"/>
</dbReference>
<name>A0ABY4VET2_9GAMM</name>